<dbReference type="AlphaFoldDB" id="A0A0F9SYA2"/>
<evidence type="ECO:0000256" key="13">
    <source>
        <dbReference type="ARBA" id="ARBA00032235"/>
    </source>
</evidence>
<dbReference type="SMART" id="SM00437">
    <property type="entry name" value="TOP1Ac"/>
    <property type="match status" value="1"/>
</dbReference>
<dbReference type="EC" id="5.6.2.1" evidence="3"/>
<dbReference type="InterPro" id="IPR003601">
    <property type="entry name" value="Topo_IA_2"/>
</dbReference>
<evidence type="ECO:0000256" key="2">
    <source>
        <dbReference type="ARBA" id="ARBA00009446"/>
    </source>
</evidence>
<dbReference type="SUPFAM" id="SSF56712">
    <property type="entry name" value="Prokaryotic type I DNA topoisomerase"/>
    <property type="match status" value="1"/>
</dbReference>
<dbReference type="InterPro" id="IPR034149">
    <property type="entry name" value="TOPRIM_TopoI"/>
</dbReference>
<reference evidence="17" key="1">
    <citation type="journal article" date="2015" name="Nature">
        <title>Complex archaea that bridge the gap between prokaryotes and eukaryotes.</title>
        <authorList>
            <person name="Spang A."/>
            <person name="Saw J.H."/>
            <person name="Jorgensen S.L."/>
            <person name="Zaremba-Niedzwiedzka K."/>
            <person name="Martijn J."/>
            <person name="Lind A.E."/>
            <person name="van Eijk R."/>
            <person name="Schleper C."/>
            <person name="Guy L."/>
            <person name="Ettema T.J."/>
        </authorList>
    </citation>
    <scope>NUCLEOTIDE SEQUENCE</scope>
</reference>
<dbReference type="HAMAP" id="MF_00952">
    <property type="entry name" value="Topoisom_1_prok"/>
    <property type="match status" value="1"/>
</dbReference>
<dbReference type="InterPro" id="IPR006171">
    <property type="entry name" value="TOPRIM_dom"/>
</dbReference>
<dbReference type="GO" id="GO:0003677">
    <property type="term" value="F:DNA binding"/>
    <property type="evidence" value="ECO:0007669"/>
    <property type="project" value="UniProtKB-KW"/>
</dbReference>
<proteinExistence type="inferred from homology"/>
<evidence type="ECO:0000256" key="3">
    <source>
        <dbReference type="ARBA" id="ARBA00012891"/>
    </source>
</evidence>
<evidence type="ECO:0000256" key="4">
    <source>
        <dbReference type="ARBA" id="ARBA00022723"/>
    </source>
</evidence>
<evidence type="ECO:0000256" key="5">
    <source>
        <dbReference type="ARBA" id="ARBA00022771"/>
    </source>
</evidence>
<dbReference type="SMART" id="SM00493">
    <property type="entry name" value="TOPRIM"/>
    <property type="match status" value="1"/>
</dbReference>
<dbReference type="Gene3D" id="1.10.460.10">
    <property type="entry name" value="Topoisomerase I, domain 2"/>
    <property type="match status" value="1"/>
</dbReference>
<dbReference type="PRINTS" id="PR00417">
    <property type="entry name" value="PRTPISMRASEI"/>
</dbReference>
<keyword evidence="4" id="KW-0479">Metal-binding</keyword>
<evidence type="ECO:0000256" key="11">
    <source>
        <dbReference type="ARBA" id="ARBA00030003"/>
    </source>
</evidence>
<sequence>MVKGTKTLVIVESPGKISQISKYLGSDFIVKASFGHVVDLTTSGKGNLGVDIENGFKPKYAIIANQKDKVKTIISAAGNAKQIYLATDDDREGEAIAWHLAEILEKTKLPIFRVKFNEITKKAVTNGVKNPGSLNADLYDAQQARRVLDRIVGFSVSPFLIKRFGPKMSAGRVQSVAVRMVVDKEREIEAFKPEEYWTITSELAKPSSKKDSLTAKYATKVTNSKDAKKIKADLDTDTYKVSDIIEDEKKKKPYPPFITADLVQSAAGKYRFAAARTMKTAQSLYESGKITYIRTDSYRLSDDSVADCRAWLSDNGHDMPDKPNIYIVKKGAQDAHEAIRPTDVNLTPKNVYLSDDEQKLYTLIWERFVASQMKPALYDSVAVTVKTSSDHILKANGRTLKYKGWLEITSDLDHDDSDLKLPALKKNDNLDLVPPKVKASQKFTKPPSRFTEQTLVKALKKNGIGRPSTYAAIMSKITHKNYVIKKSNAFVPTDQGKKVVDSLIKFFKFMNYDYTAEMEEKLDQIAAGKLKYVGMLSTFYKPFQAQLKEAYLSDQIDYGFKCDKCGEVMILRHTSKYGFFLGCFAYPKCRFTLSCEVVDGKPVVNAAKNNSKELVSGVECPKCKAGMYESAGKWGPFYSCSEYYKTKCKGTRKVPYGKKCEDCGNELYATIYNDEDVLFCMNPNCYYKEPLPKGKLANPNKLLAEKIPKKIKKMIK</sequence>
<dbReference type="PROSITE" id="PS00396">
    <property type="entry name" value="TOPO_IA_1"/>
    <property type="match status" value="1"/>
</dbReference>
<organism evidence="17">
    <name type="scientific">marine sediment metagenome</name>
    <dbReference type="NCBI Taxonomy" id="412755"/>
    <lineage>
        <taxon>unclassified sequences</taxon>
        <taxon>metagenomes</taxon>
        <taxon>ecological metagenomes</taxon>
    </lineage>
</organism>
<dbReference type="GO" id="GO:0003917">
    <property type="term" value="F:DNA topoisomerase type I (single strand cut, ATP-independent) activity"/>
    <property type="evidence" value="ECO:0007669"/>
    <property type="project" value="UniProtKB-EC"/>
</dbReference>
<dbReference type="SUPFAM" id="SSF57783">
    <property type="entry name" value="Zinc beta-ribbon"/>
    <property type="match status" value="2"/>
</dbReference>
<dbReference type="InterPro" id="IPR000380">
    <property type="entry name" value="Topo_IA"/>
</dbReference>
<dbReference type="InterPro" id="IPR013497">
    <property type="entry name" value="Topo_IA_cen"/>
</dbReference>
<feature type="domain" description="Topo IA-type catalytic" evidence="16">
    <location>
        <begin position="135"/>
        <end position="547"/>
    </location>
</feature>
<dbReference type="InterPro" id="IPR003602">
    <property type="entry name" value="Topo_IA_DNA-bd_dom"/>
</dbReference>
<dbReference type="NCBIfam" id="TIGR01051">
    <property type="entry name" value="topA_bact"/>
    <property type="match status" value="1"/>
</dbReference>
<dbReference type="Gene3D" id="2.70.20.10">
    <property type="entry name" value="Topoisomerase I, domain 3"/>
    <property type="match status" value="1"/>
</dbReference>
<keyword evidence="6" id="KW-0862">Zinc</keyword>
<dbReference type="Pfam" id="PF01751">
    <property type="entry name" value="Toprim"/>
    <property type="match status" value="1"/>
</dbReference>
<dbReference type="Gene3D" id="1.10.290.10">
    <property type="entry name" value="Topoisomerase I, domain 4"/>
    <property type="match status" value="1"/>
</dbReference>
<evidence type="ECO:0000259" key="16">
    <source>
        <dbReference type="PROSITE" id="PS52039"/>
    </source>
</evidence>
<evidence type="ECO:0000256" key="1">
    <source>
        <dbReference type="ARBA" id="ARBA00000213"/>
    </source>
</evidence>
<dbReference type="PANTHER" id="PTHR42785:SF1">
    <property type="entry name" value="DNA TOPOISOMERASE"/>
    <property type="match status" value="1"/>
</dbReference>
<dbReference type="Gene3D" id="3.40.50.140">
    <property type="match status" value="1"/>
</dbReference>
<keyword evidence="5" id="KW-0863">Zinc-finger</keyword>
<dbReference type="CDD" id="cd03363">
    <property type="entry name" value="TOPRIM_TopoIA_TopoI"/>
    <property type="match status" value="1"/>
</dbReference>
<comment type="caution">
    <text evidence="17">The sequence shown here is derived from an EMBL/GenBank/DDBJ whole genome shotgun (WGS) entry which is preliminary data.</text>
</comment>
<keyword evidence="9" id="KW-0238">DNA-binding</keyword>
<dbReference type="InterPro" id="IPR013824">
    <property type="entry name" value="Topo_IA_cen_sub1"/>
</dbReference>
<dbReference type="InterPro" id="IPR013498">
    <property type="entry name" value="Topo_IA_Znf"/>
</dbReference>
<dbReference type="InterPro" id="IPR028612">
    <property type="entry name" value="Topoisom_1_IA"/>
</dbReference>
<comment type="catalytic activity">
    <reaction evidence="1">
        <text>ATP-independent breakage of single-stranded DNA, followed by passage and rejoining.</text>
        <dbReference type="EC" id="5.6.2.1"/>
    </reaction>
</comment>
<dbReference type="InterPro" id="IPR005733">
    <property type="entry name" value="TopoI_bac-type"/>
</dbReference>
<dbReference type="Pfam" id="PF01396">
    <property type="entry name" value="Zn_ribbon_Top1"/>
    <property type="match status" value="2"/>
</dbReference>
<evidence type="ECO:0000313" key="17">
    <source>
        <dbReference type="EMBL" id="KKN67647.1"/>
    </source>
</evidence>
<keyword evidence="7" id="KW-0460">Magnesium</keyword>
<dbReference type="GO" id="GO:0008270">
    <property type="term" value="F:zinc ion binding"/>
    <property type="evidence" value="ECO:0007669"/>
    <property type="project" value="UniProtKB-KW"/>
</dbReference>
<dbReference type="InterPro" id="IPR013826">
    <property type="entry name" value="Topo_IA_cen_sub3"/>
</dbReference>
<name>A0A0F9SYA2_9ZZZZ</name>
<evidence type="ECO:0000259" key="15">
    <source>
        <dbReference type="PROSITE" id="PS50880"/>
    </source>
</evidence>
<dbReference type="InterPro" id="IPR023405">
    <property type="entry name" value="Topo_IA_core_domain"/>
</dbReference>
<dbReference type="InterPro" id="IPR013825">
    <property type="entry name" value="Topo_IA_cen_sub2"/>
</dbReference>
<dbReference type="Gene3D" id="3.30.65.10">
    <property type="entry name" value="Bacterial Topoisomerase I, domain 1"/>
    <property type="match status" value="2"/>
</dbReference>
<evidence type="ECO:0000256" key="10">
    <source>
        <dbReference type="ARBA" id="ARBA00023235"/>
    </source>
</evidence>
<dbReference type="GO" id="GO:0005694">
    <property type="term" value="C:chromosome"/>
    <property type="evidence" value="ECO:0007669"/>
    <property type="project" value="InterPro"/>
</dbReference>
<dbReference type="PROSITE" id="PS50880">
    <property type="entry name" value="TOPRIM"/>
    <property type="match status" value="1"/>
</dbReference>
<evidence type="ECO:0000256" key="9">
    <source>
        <dbReference type="ARBA" id="ARBA00023125"/>
    </source>
</evidence>
<dbReference type="InterPro" id="IPR023406">
    <property type="entry name" value="Topo_IA_AS"/>
</dbReference>
<dbReference type="CDD" id="cd00186">
    <property type="entry name" value="TOP1Ac"/>
    <property type="match status" value="1"/>
</dbReference>
<comment type="similarity">
    <text evidence="2">Belongs to the type IA topoisomerase family.</text>
</comment>
<evidence type="ECO:0000256" key="8">
    <source>
        <dbReference type="ARBA" id="ARBA00023029"/>
    </source>
</evidence>
<dbReference type="EMBL" id="LAZR01000468">
    <property type="protein sequence ID" value="KKN67647.1"/>
    <property type="molecule type" value="Genomic_DNA"/>
</dbReference>
<evidence type="ECO:0000256" key="7">
    <source>
        <dbReference type="ARBA" id="ARBA00022842"/>
    </source>
</evidence>
<dbReference type="SMART" id="SM00436">
    <property type="entry name" value="TOP1Bc"/>
    <property type="match status" value="1"/>
</dbReference>
<feature type="domain" description="Toprim" evidence="15">
    <location>
        <begin position="6"/>
        <end position="119"/>
    </location>
</feature>
<keyword evidence="8" id="KW-0799">Topoisomerase</keyword>
<gene>
    <name evidence="17" type="ORF">LCGC14_0459060</name>
</gene>
<protein>
    <recommendedName>
        <fullName evidence="3">DNA topoisomerase</fullName>
        <ecNumber evidence="3">5.6.2.1</ecNumber>
    </recommendedName>
    <alternativeName>
        <fullName evidence="14">Omega-protein</fullName>
    </alternativeName>
    <alternativeName>
        <fullName evidence="13">Relaxing enzyme</fullName>
    </alternativeName>
    <alternativeName>
        <fullName evidence="11">Swivelase</fullName>
    </alternativeName>
    <alternativeName>
        <fullName evidence="12">Untwisting enzyme</fullName>
    </alternativeName>
</protein>
<evidence type="ECO:0000256" key="14">
    <source>
        <dbReference type="ARBA" id="ARBA00032877"/>
    </source>
</evidence>
<keyword evidence="10" id="KW-0413">Isomerase</keyword>
<dbReference type="PROSITE" id="PS52039">
    <property type="entry name" value="TOPO_IA_2"/>
    <property type="match status" value="1"/>
</dbReference>
<dbReference type="PANTHER" id="PTHR42785">
    <property type="entry name" value="DNA TOPOISOMERASE, TYPE IA, CORE"/>
    <property type="match status" value="1"/>
</dbReference>
<evidence type="ECO:0000256" key="6">
    <source>
        <dbReference type="ARBA" id="ARBA00022833"/>
    </source>
</evidence>
<dbReference type="Pfam" id="PF01131">
    <property type="entry name" value="Topoisom_bac"/>
    <property type="match status" value="1"/>
</dbReference>
<dbReference type="GO" id="GO:0006265">
    <property type="term" value="P:DNA topological change"/>
    <property type="evidence" value="ECO:0007669"/>
    <property type="project" value="InterPro"/>
</dbReference>
<accession>A0A0F9SYA2</accession>
<evidence type="ECO:0000256" key="12">
    <source>
        <dbReference type="ARBA" id="ARBA00031985"/>
    </source>
</evidence>